<name>A0A9X0D025_9CNID</name>
<dbReference type="GO" id="GO:0015279">
    <property type="term" value="F:store-operated calcium channel activity"/>
    <property type="evidence" value="ECO:0007669"/>
    <property type="project" value="TreeGrafter"/>
</dbReference>
<protein>
    <submittedName>
        <fullName evidence="5">Uncharacterized protein</fullName>
    </submittedName>
</protein>
<keyword evidence="4" id="KW-0812">Transmembrane</keyword>
<organism evidence="5 6">
    <name type="scientific">Desmophyllum pertusum</name>
    <dbReference type="NCBI Taxonomy" id="174260"/>
    <lineage>
        <taxon>Eukaryota</taxon>
        <taxon>Metazoa</taxon>
        <taxon>Cnidaria</taxon>
        <taxon>Anthozoa</taxon>
        <taxon>Hexacorallia</taxon>
        <taxon>Scleractinia</taxon>
        <taxon>Caryophylliina</taxon>
        <taxon>Caryophylliidae</taxon>
        <taxon>Desmophyllum</taxon>
    </lineage>
</organism>
<dbReference type="InterPro" id="IPR002153">
    <property type="entry name" value="TRPC_channel"/>
</dbReference>
<dbReference type="GO" id="GO:0051480">
    <property type="term" value="P:regulation of cytosolic calcium ion concentration"/>
    <property type="evidence" value="ECO:0007669"/>
    <property type="project" value="TreeGrafter"/>
</dbReference>
<keyword evidence="6" id="KW-1185">Reference proteome</keyword>
<evidence type="ECO:0000256" key="2">
    <source>
        <dbReference type="ARBA" id="ARBA00023065"/>
    </source>
</evidence>
<keyword evidence="3" id="KW-0407">Ion channel</keyword>
<keyword evidence="4" id="KW-1133">Transmembrane helix</keyword>
<dbReference type="PANTHER" id="PTHR10117">
    <property type="entry name" value="TRANSIENT RECEPTOR POTENTIAL CHANNEL"/>
    <property type="match status" value="1"/>
</dbReference>
<dbReference type="GO" id="GO:0034703">
    <property type="term" value="C:cation channel complex"/>
    <property type="evidence" value="ECO:0007669"/>
    <property type="project" value="TreeGrafter"/>
</dbReference>
<evidence type="ECO:0000256" key="4">
    <source>
        <dbReference type="SAM" id="Phobius"/>
    </source>
</evidence>
<feature type="transmembrane region" description="Helical" evidence="4">
    <location>
        <begin position="178"/>
        <end position="205"/>
    </location>
</feature>
<dbReference type="Proteomes" id="UP001163046">
    <property type="component" value="Unassembled WGS sequence"/>
</dbReference>
<gene>
    <name evidence="5" type="ORF">OS493_012611</name>
</gene>
<dbReference type="AlphaFoldDB" id="A0A9X0D025"/>
<dbReference type="EMBL" id="MU826355">
    <property type="protein sequence ID" value="KAJ7379859.1"/>
    <property type="molecule type" value="Genomic_DNA"/>
</dbReference>
<dbReference type="PANTHER" id="PTHR10117:SF54">
    <property type="entry name" value="TRANSIENT RECEPTOR POTENTIAL-GAMMA PROTEIN"/>
    <property type="match status" value="1"/>
</dbReference>
<proteinExistence type="predicted"/>
<dbReference type="GO" id="GO:0070679">
    <property type="term" value="F:inositol 1,4,5 trisphosphate binding"/>
    <property type="evidence" value="ECO:0007669"/>
    <property type="project" value="TreeGrafter"/>
</dbReference>
<evidence type="ECO:0000313" key="6">
    <source>
        <dbReference type="Proteomes" id="UP001163046"/>
    </source>
</evidence>
<sequence>MDLDELALEFGEVKGAREEQQSERLLADSAASDSDGNDLLKTIKSGTFEEIENKITPRALQKCSSKSLLMSMKVSFELRRLADNKGPDEGLFNQLANSVEEFTYCLLDPLRSNQLGREQFGEYYLDHIVDEAIDLDQKKFFTHPVVHDEMNRKWHGRDECMKKTWSGRDFKKSEWRSWLQLLLFRFWCILDLVFSPILFSVFSLLKKRSERCQRSRVATEDEDESHEKSHVTLADVVKMYLIYVETPYFKFVRDTLSYIVLVVLHYALCLSPSTIAFSGLEWAILVFFIGRYLVERKQIWDILQRIIKQRKKNGDVEAQSNGFV</sequence>
<keyword evidence="4" id="KW-0472">Membrane</keyword>
<comment type="caution">
    <text evidence="5">The sequence shown here is derived from an EMBL/GenBank/DDBJ whole genome shotgun (WGS) entry which is preliminary data.</text>
</comment>
<evidence type="ECO:0000313" key="5">
    <source>
        <dbReference type="EMBL" id="KAJ7379859.1"/>
    </source>
</evidence>
<dbReference type="GO" id="GO:0005886">
    <property type="term" value="C:plasma membrane"/>
    <property type="evidence" value="ECO:0007669"/>
    <property type="project" value="TreeGrafter"/>
</dbReference>
<evidence type="ECO:0000256" key="1">
    <source>
        <dbReference type="ARBA" id="ARBA00022448"/>
    </source>
</evidence>
<reference evidence="5" key="1">
    <citation type="submission" date="2023-01" db="EMBL/GenBank/DDBJ databases">
        <title>Genome assembly of the deep-sea coral Lophelia pertusa.</title>
        <authorList>
            <person name="Herrera S."/>
            <person name="Cordes E."/>
        </authorList>
    </citation>
    <scope>NUCLEOTIDE SEQUENCE</scope>
    <source>
        <strain evidence="5">USNM1676648</strain>
        <tissue evidence="5">Polyp</tissue>
    </source>
</reference>
<keyword evidence="2" id="KW-0406">Ion transport</keyword>
<keyword evidence="1" id="KW-0813">Transport</keyword>
<evidence type="ECO:0000256" key="3">
    <source>
        <dbReference type="ARBA" id="ARBA00023303"/>
    </source>
</evidence>
<dbReference type="OrthoDB" id="5992096at2759"/>
<accession>A0A9X0D025</accession>